<dbReference type="PROSITE" id="PS51155">
    <property type="entry name" value="CHIT_BIND_RR_2"/>
    <property type="match status" value="1"/>
</dbReference>
<evidence type="ECO:0000256" key="1">
    <source>
        <dbReference type="ARBA" id="ARBA00022460"/>
    </source>
</evidence>
<dbReference type="PRINTS" id="PR00947">
    <property type="entry name" value="CUTICLE"/>
</dbReference>
<organism evidence="4 5">
    <name type="scientific">Amphibalanus amphitrite</name>
    <name type="common">Striped barnacle</name>
    <name type="synonym">Balanus amphitrite</name>
    <dbReference type="NCBI Taxonomy" id="1232801"/>
    <lineage>
        <taxon>Eukaryota</taxon>
        <taxon>Metazoa</taxon>
        <taxon>Ecdysozoa</taxon>
        <taxon>Arthropoda</taxon>
        <taxon>Crustacea</taxon>
        <taxon>Multicrustacea</taxon>
        <taxon>Cirripedia</taxon>
        <taxon>Thoracica</taxon>
        <taxon>Thoracicalcarea</taxon>
        <taxon>Balanomorpha</taxon>
        <taxon>Balanoidea</taxon>
        <taxon>Balanidae</taxon>
        <taxon>Amphibalaninae</taxon>
        <taxon>Amphibalanus</taxon>
    </lineage>
</organism>
<evidence type="ECO:0000313" key="4">
    <source>
        <dbReference type="EMBL" id="KAF0299488.1"/>
    </source>
</evidence>
<dbReference type="PANTHER" id="PTHR10380">
    <property type="entry name" value="CUTICLE PROTEIN"/>
    <property type="match status" value="1"/>
</dbReference>
<evidence type="ECO:0000256" key="3">
    <source>
        <dbReference type="SAM" id="SignalP"/>
    </source>
</evidence>
<dbReference type="Pfam" id="PF00379">
    <property type="entry name" value="Chitin_bind_4"/>
    <property type="match status" value="1"/>
</dbReference>
<dbReference type="OrthoDB" id="6339622at2759"/>
<name>A0A6A4WBR5_AMPAM</name>
<dbReference type="PROSITE" id="PS00233">
    <property type="entry name" value="CHIT_BIND_RR_1"/>
    <property type="match status" value="1"/>
</dbReference>
<evidence type="ECO:0000256" key="2">
    <source>
        <dbReference type="PROSITE-ProRule" id="PRU00497"/>
    </source>
</evidence>
<gene>
    <name evidence="4" type="ORF">FJT64_027749</name>
</gene>
<keyword evidence="5" id="KW-1185">Reference proteome</keyword>
<keyword evidence="3" id="KW-0732">Signal</keyword>
<proteinExistence type="predicted"/>
<dbReference type="PANTHER" id="PTHR10380:SF218">
    <property type="entry name" value="ADULT CUTICLE PROTEIN 65AA-RELATED"/>
    <property type="match status" value="1"/>
</dbReference>
<evidence type="ECO:0000313" key="5">
    <source>
        <dbReference type="Proteomes" id="UP000440578"/>
    </source>
</evidence>
<protein>
    <submittedName>
        <fullName evidence="4">Larval cuticle protein 65Ag2</fullName>
    </submittedName>
</protein>
<feature type="signal peptide" evidence="3">
    <location>
        <begin position="1"/>
        <end position="15"/>
    </location>
</feature>
<comment type="caution">
    <text evidence="4">The sequence shown here is derived from an EMBL/GenBank/DDBJ whole genome shotgun (WGS) entry which is preliminary data.</text>
</comment>
<keyword evidence="1 2" id="KW-0193">Cuticle</keyword>
<dbReference type="InterPro" id="IPR031311">
    <property type="entry name" value="CHIT_BIND_RR_consensus"/>
</dbReference>
<dbReference type="EMBL" id="VIIS01001360">
    <property type="protein sequence ID" value="KAF0299488.1"/>
    <property type="molecule type" value="Genomic_DNA"/>
</dbReference>
<reference evidence="4 5" key="1">
    <citation type="submission" date="2019-07" db="EMBL/GenBank/DDBJ databases">
        <title>Draft genome assembly of a fouling barnacle, Amphibalanus amphitrite (Darwin, 1854): The first reference genome for Thecostraca.</title>
        <authorList>
            <person name="Kim W."/>
        </authorList>
    </citation>
    <scope>NUCLEOTIDE SEQUENCE [LARGE SCALE GENOMIC DNA]</scope>
    <source>
        <strain evidence="4">SNU_AA5</strain>
        <tissue evidence="4">Soma without cirri and trophi</tissue>
    </source>
</reference>
<dbReference type="Proteomes" id="UP000440578">
    <property type="component" value="Unassembled WGS sequence"/>
</dbReference>
<accession>A0A6A4WBR5</accession>
<dbReference type="InterPro" id="IPR000618">
    <property type="entry name" value="Insect_cuticle"/>
</dbReference>
<dbReference type="InterPro" id="IPR050468">
    <property type="entry name" value="Cuticle_Struct_Prot"/>
</dbReference>
<dbReference type="GO" id="GO:0062129">
    <property type="term" value="C:chitin-based extracellular matrix"/>
    <property type="evidence" value="ECO:0007669"/>
    <property type="project" value="TreeGrafter"/>
</dbReference>
<feature type="chain" id="PRO_5025544361" evidence="3">
    <location>
        <begin position="16"/>
        <end position="120"/>
    </location>
</feature>
<dbReference type="AlphaFoldDB" id="A0A6A4WBR5"/>
<sequence length="120" mass="13207">MKTIVFAALLAVAVAIPQQGARIISQRFDMDQQGNYEYGYQQDDGTAAEQVGRVQRGPEPETGSLTQQGSYTYVGDDGVTYTVSYIADQGGFQPQASHLPVAPAQLPEYDQLRQQYPQLF</sequence>
<dbReference type="GO" id="GO:0008010">
    <property type="term" value="F:structural constituent of chitin-based larval cuticle"/>
    <property type="evidence" value="ECO:0007669"/>
    <property type="project" value="TreeGrafter"/>
</dbReference>